<comment type="caution">
    <text evidence="2">The sequence shown here is derived from an EMBL/GenBank/DDBJ whole genome shotgun (WGS) entry which is preliminary data.</text>
</comment>
<proteinExistence type="predicted"/>
<evidence type="ECO:0000313" key="2">
    <source>
        <dbReference type="EMBL" id="MBB5080460.1"/>
    </source>
</evidence>
<evidence type="ECO:0000259" key="1">
    <source>
        <dbReference type="Pfam" id="PF12697"/>
    </source>
</evidence>
<dbReference type="PANTHER" id="PTHR43798">
    <property type="entry name" value="MONOACYLGLYCEROL LIPASE"/>
    <property type="match status" value="1"/>
</dbReference>
<keyword evidence="3" id="KW-1185">Reference proteome</keyword>
<dbReference type="InterPro" id="IPR000073">
    <property type="entry name" value="AB_hydrolase_1"/>
</dbReference>
<dbReference type="RefSeq" id="WP_184966969.1">
    <property type="nucleotide sequence ID" value="NZ_JACHIN010000008.1"/>
</dbReference>
<gene>
    <name evidence="2" type="ORF">HNR40_005947</name>
</gene>
<dbReference type="Gene3D" id="3.40.50.1820">
    <property type="entry name" value="alpha/beta hydrolase"/>
    <property type="match status" value="1"/>
</dbReference>
<accession>A0A7W8A6G2</accession>
<reference evidence="2 3" key="1">
    <citation type="submission" date="2020-08" db="EMBL/GenBank/DDBJ databases">
        <title>Genomic Encyclopedia of Type Strains, Phase IV (KMG-IV): sequencing the most valuable type-strain genomes for metagenomic binning, comparative biology and taxonomic classification.</title>
        <authorList>
            <person name="Goeker M."/>
        </authorList>
    </citation>
    <scope>NUCLEOTIDE SEQUENCE [LARGE SCALE GENOMIC DNA]</scope>
    <source>
        <strain evidence="2 3">DSM 45385</strain>
    </source>
</reference>
<dbReference type="Proteomes" id="UP000568380">
    <property type="component" value="Unassembled WGS sequence"/>
</dbReference>
<dbReference type="InterPro" id="IPR029058">
    <property type="entry name" value="AB_hydrolase_fold"/>
</dbReference>
<dbReference type="InterPro" id="IPR050266">
    <property type="entry name" value="AB_hydrolase_sf"/>
</dbReference>
<dbReference type="GO" id="GO:0003824">
    <property type="term" value="F:catalytic activity"/>
    <property type="evidence" value="ECO:0007669"/>
    <property type="project" value="UniProtKB-ARBA"/>
</dbReference>
<dbReference type="Pfam" id="PF12697">
    <property type="entry name" value="Abhydrolase_6"/>
    <property type="match status" value="1"/>
</dbReference>
<feature type="domain" description="AB hydrolase-1" evidence="1">
    <location>
        <begin position="4"/>
        <end position="231"/>
    </location>
</feature>
<evidence type="ECO:0000313" key="3">
    <source>
        <dbReference type="Proteomes" id="UP000568380"/>
    </source>
</evidence>
<dbReference type="SUPFAM" id="SSF53474">
    <property type="entry name" value="alpha/beta-Hydrolases"/>
    <property type="match status" value="1"/>
</dbReference>
<organism evidence="2 3">
    <name type="scientific">Nonomuraea endophytica</name>
    <dbReference type="NCBI Taxonomy" id="714136"/>
    <lineage>
        <taxon>Bacteria</taxon>
        <taxon>Bacillati</taxon>
        <taxon>Actinomycetota</taxon>
        <taxon>Actinomycetes</taxon>
        <taxon>Streptosporangiales</taxon>
        <taxon>Streptosporangiaceae</taxon>
        <taxon>Nonomuraea</taxon>
    </lineage>
</organism>
<sequence>MSGILVLHAGLDDGSMWRKPAELLAARYPVEVPVRLQYRPDRRAAATIEDEVAETLAAAERMGGQVLLVGHSSGGVVALEALRAGPFAGAVLYEPPVITGTTLGGDTTRRAQAAMARGKTAKAMRIFFTEVIKIPGWQASMGALAVALVPKLRALAPRQLDDLAAIDALGNRLGDYANIQAPVVLLGGDQSPAHLGERMDALERVLPHSTRVVMRGQGHTANHRAPDELARIILEHADRVLV</sequence>
<name>A0A7W8A6G2_9ACTN</name>
<dbReference type="AlphaFoldDB" id="A0A7W8A6G2"/>
<dbReference type="EMBL" id="JACHIN010000008">
    <property type="protein sequence ID" value="MBB5080460.1"/>
    <property type="molecule type" value="Genomic_DNA"/>
</dbReference>
<protein>
    <submittedName>
        <fullName evidence="2">Pimeloyl-ACP methyl ester carboxylesterase</fullName>
    </submittedName>
</protein>